<comment type="caution">
    <text evidence="7">The sequence shown here is derived from an EMBL/GenBank/DDBJ whole genome shotgun (WGS) entry which is preliminary data.</text>
</comment>
<name>A0ABV1HP60_9FIRM</name>
<feature type="binding site" evidence="4">
    <location>
        <position position="375"/>
    </location>
    <ligand>
        <name>S-adenosyl-L-methionine</name>
        <dbReference type="ChEBI" id="CHEBI:59789"/>
    </ligand>
</feature>
<evidence type="ECO:0000256" key="4">
    <source>
        <dbReference type="PROSITE-ProRule" id="PRU01024"/>
    </source>
</evidence>
<organism evidence="7 8">
    <name type="scientific">Ventrimonas faecis</name>
    <dbReference type="NCBI Taxonomy" id="3133170"/>
    <lineage>
        <taxon>Bacteria</taxon>
        <taxon>Bacillati</taxon>
        <taxon>Bacillota</taxon>
        <taxon>Clostridia</taxon>
        <taxon>Lachnospirales</taxon>
        <taxon>Lachnospiraceae</taxon>
        <taxon>Ventrimonas</taxon>
    </lineage>
</organism>
<dbReference type="EC" id="2.1.1.190" evidence="7"/>
<feature type="compositionally biased region" description="Basic and acidic residues" evidence="6">
    <location>
        <begin position="23"/>
        <end position="72"/>
    </location>
</feature>
<dbReference type="Gene3D" id="3.40.50.150">
    <property type="entry name" value="Vaccinia Virus protein VP39"/>
    <property type="match status" value="1"/>
</dbReference>
<proteinExistence type="inferred from homology"/>
<gene>
    <name evidence="7" type="primary">rlmD</name>
    <name evidence="7" type="ORF">WMO41_13220</name>
</gene>
<dbReference type="InterPro" id="IPR029063">
    <property type="entry name" value="SAM-dependent_MTases_sf"/>
</dbReference>
<evidence type="ECO:0000313" key="8">
    <source>
        <dbReference type="Proteomes" id="UP001437460"/>
    </source>
</evidence>
<dbReference type="InterPro" id="IPR010280">
    <property type="entry name" value="U5_MeTrfase_fam"/>
</dbReference>
<dbReference type="PROSITE" id="PS01230">
    <property type="entry name" value="TRMA_1"/>
    <property type="match status" value="1"/>
</dbReference>
<dbReference type="PANTHER" id="PTHR11061:SF30">
    <property type="entry name" value="TRNA (URACIL(54)-C(5))-METHYLTRANSFERASE"/>
    <property type="match status" value="1"/>
</dbReference>
<protein>
    <submittedName>
        <fullName evidence="7">23S rRNA (Uracil(1939)-C(5))-methyltransferase RlmD</fullName>
        <ecNumber evidence="7">2.1.1.190</ecNumber>
    </submittedName>
</protein>
<evidence type="ECO:0000256" key="2">
    <source>
        <dbReference type="ARBA" id="ARBA00022679"/>
    </source>
</evidence>
<dbReference type="PROSITE" id="PS51687">
    <property type="entry name" value="SAM_MT_RNA_M5U"/>
    <property type="match status" value="1"/>
</dbReference>
<dbReference type="GO" id="GO:0032259">
    <property type="term" value="P:methylation"/>
    <property type="evidence" value="ECO:0007669"/>
    <property type="project" value="UniProtKB-KW"/>
</dbReference>
<evidence type="ECO:0000256" key="3">
    <source>
        <dbReference type="ARBA" id="ARBA00022691"/>
    </source>
</evidence>
<keyword evidence="3 4" id="KW-0949">S-adenosyl-L-methionine</keyword>
<dbReference type="InterPro" id="IPR030390">
    <property type="entry name" value="MeTrfase_TrmA_AS"/>
</dbReference>
<feature type="compositionally biased region" description="Basic and acidic residues" evidence="6">
    <location>
        <begin position="78"/>
        <end position="89"/>
    </location>
</feature>
<dbReference type="Pfam" id="PF05958">
    <property type="entry name" value="tRNA_U5-meth_tr"/>
    <property type="match status" value="1"/>
</dbReference>
<keyword evidence="8" id="KW-1185">Reference proteome</keyword>
<evidence type="ECO:0000256" key="5">
    <source>
        <dbReference type="PROSITE-ProRule" id="PRU10015"/>
    </source>
</evidence>
<accession>A0ABV1HP60</accession>
<sequence>MKQDRNVRKENWKKKPAAGKQGRSLDDKFEEWVGEKQVKKAGKSSEQKTDQKEAWSRARKKDGKDADQKSARDFACGKVEKFGKADGKSVQKSFGKSARKDTMNFGKKSEPKRGFGDSPKSGKLQSAAEEKKAPKKKGLCPVAHRCGGCQYLDMPYAEQLQMKQSQMQKLLGNYCKVHGIKGMDDPFHYRNKVHAVFGYRKGEAISGVYEEKTHNIVPVETCMIEDQKADEIIGTIRGMLKSFKIRTYDEDTGYGLLRHVLVRRGFTSGQIMVVLVTASPVFPSKNNFVKALRQKHPEITTIVQNINNRGTSMVLGDKEHVLFGKGYIEDELCGCKFRISPKSFYQVNPVQTEYLYGKAIELAGLTGNERVLDAYCGIGTIGIIAASKAKEVIGVELNADAVRDAVQNAKCNEVKNIRFYCNDATEFMMQMAESGDTVDVVLMDPPRAGSTEAFIKAVAAVKAKTVIYVSCGPDTLARDLGVFKKMGYQAEGAWPVDMFPETGHCEVICCLERKV</sequence>
<feature type="active site" description="Nucleophile" evidence="4">
    <location>
        <position position="471"/>
    </location>
</feature>
<feature type="binding site" evidence="4">
    <location>
        <position position="346"/>
    </location>
    <ligand>
        <name>S-adenosyl-L-methionine</name>
        <dbReference type="ChEBI" id="CHEBI:59789"/>
    </ligand>
</feature>
<dbReference type="Gene3D" id="2.40.50.1070">
    <property type="match status" value="1"/>
</dbReference>
<dbReference type="PANTHER" id="PTHR11061">
    <property type="entry name" value="RNA M5U METHYLTRANSFERASE"/>
    <property type="match status" value="1"/>
</dbReference>
<feature type="active site" evidence="5">
    <location>
        <position position="471"/>
    </location>
</feature>
<feature type="binding site" evidence="4">
    <location>
        <position position="444"/>
    </location>
    <ligand>
        <name>S-adenosyl-L-methionine</name>
        <dbReference type="ChEBI" id="CHEBI:59789"/>
    </ligand>
</feature>
<keyword evidence="1 4" id="KW-0489">Methyltransferase</keyword>
<keyword evidence="2 4" id="KW-0808">Transferase</keyword>
<evidence type="ECO:0000313" key="7">
    <source>
        <dbReference type="EMBL" id="MEQ2564109.1"/>
    </source>
</evidence>
<dbReference type="GO" id="GO:0008168">
    <property type="term" value="F:methyltransferase activity"/>
    <property type="evidence" value="ECO:0007669"/>
    <property type="project" value="UniProtKB-KW"/>
</dbReference>
<evidence type="ECO:0000256" key="1">
    <source>
        <dbReference type="ARBA" id="ARBA00022603"/>
    </source>
</evidence>
<dbReference type="CDD" id="cd02440">
    <property type="entry name" value="AdoMet_MTases"/>
    <property type="match status" value="1"/>
</dbReference>
<dbReference type="RefSeq" id="WP_349230158.1">
    <property type="nucleotide sequence ID" value="NZ_JBBMFJ010000031.1"/>
</dbReference>
<comment type="similarity">
    <text evidence="4">Belongs to the class I-like SAM-binding methyltransferase superfamily. RNA M5U methyltransferase family.</text>
</comment>
<reference evidence="7 8" key="1">
    <citation type="submission" date="2024-03" db="EMBL/GenBank/DDBJ databases">
        <title>Human intestinal bacterial collection.</title>
        <authorList>
            <person name="Pauvert C."/>
            <person name="Hitch T.C.A."/>
            <person name="Clavel T."/>
        </authorList>
    </citation>
    <scope>NUCLEOTIDE SEQUENCE [LARGE SCALE GENOMIC DNA]</scope>
    <source>
        <strain evidence="7 8">CLA-AP-H27</strain>
    </source>
</reference>
<feature type="compositionally biased region" description="Basic and acidic residues" evidence="6">
    <location>
        <begin position="1"/>
        <end position="10"/>
    </location>
</feature>
<dbReference type="EMBL" id="JBBMFJ010000031">
    <property type="protein sequence ID" value="MEQ2564109.1"/>
    <property type="molecule type" value="Genomic_DNA"/>
</dbReference>
<dbReference type="SUPFAM" id="SSF53335">
    <property type="entry name" value="S-adenosyl-L-methionine-dependent methyltransferases"/>
    <property type="match status" value="1"/>
</dbReference>
<feature type="binding site" evidence="4">
    <location>
        <position position="396"/>
    </location>
    <ligand>
        <name>S-adenosyl-L-methionine</name>
        <dbReference type="ChEBI" id="CHEBI:59789"/>
    </ligand>
</feature>
<dbReference type="Proteomes" id="UP001437460">
    <property type="component" value="Unassembled WGS sequence"/>
</dbReference>
<feature type="region of interest" description="Disordered" evidence="6">
    <location>
        <begin position="1"/>
        <end position="134"/>
    </location>
</feature>
<dbReference type="NCBIfam" id="TIGR00479">
    <property type="entry name" value="rumA"/>
    <property type="match status" value="1"/>
</dbReference>
<evidence type="ECO:0000256" key="6">
    <source>
        <dbReference type="SAM" id="MobiDB-lite"/>
    </source>
</evidence>
<feature type="compositionally biased region" description="Basic and acidic residues" evidence="6">
    <location>
        <begin position="98"/>
        <end position="115"/>
    </location>
</feature>